<dbReference type="InterPro" id="IPR000801">
    <property type="entry name" value="Esterase-like"/>
</dbReference>
<dbReference type="Pfam" id="PF00756">
    <property type="entry name" value="Esterase"/>
    <property type="match status" value="1"/>
</dbReference>
<dbReference type="Pfam" id="PF06452">
    <property type="entry name" value="CBM9_1"/>
    <property type="match status" value="1"/>
</dbReference>
<dbReference type="PANTHER" id="PTHR48098">
    <property type="entry name" value="ENTEROCHELIN ESTERASE-RELATED"/>
    <property type="match status" value="1"/>
</dbReference>
<sequence length="628" mass="69504">MKNGIGLLLHPITKMLTVGSLVFMLSLGSLPDISAAAVKAEPAFTQNDVLVTKSVNKEAPVKTDPGKISVGTNGLDSKGRMVAQFGSPVIDGKIDPIWNKAHSVSPKHVSANIDTSATFKALWDDRALYILAEVKDKNLSVQSGTPHMQDSVEVFLDENNDKTTDYGAEDLHIRVNYENALSVDNGDPNLYYTAAKKVKDGYVIETRIALKTKPENGKVLGIELQINDAVGTERIGSLNLFDATETAWNDPSKFGEILLTGKAKKDVSGLNPYDLFSLVKNALQLDFKLYKNANLVTDALTNVVTESVLIGQKITQEQIDSQYAAITSAISKLEMTEEAANEKYFKPLPNAYRAENTKSGKIESIHYKTPNVKDGMDDKKLNVYLPYGYDASATDKKYNVLYMMHGGGENEDLLFGGPGQSKELKKILDNMIALGDIEPLIVVTPTFNGGKNDVALFHEELIDTIVPLVEKKYNTYAKSGSLEDLKNSREHRAFGGFSMGSVTTWYTFIHALDYFKYYIPLSGDSWVIEQRGGGLQPEKTAEYLANVAKKSGYKLQDYYIFSATGKLDIAYPNLKPQIDAMKKLTDVFIYSSDTKKGNFYFMAADSGTHAWNWQNQYIYNILPDLFSN</sequence>
<proteinExistence type="predicted"/>
<dbReference type="Gene3D" id="3.40.50.1820">
    <property type="entry name" value="alpha/beta hydrolase"/>
    <property type="match status" value="1"/>
</dbReference>
<protein>
    <submittedName>
        <fullName evidence="2">Sugar-binding protein</fullName>
    </submittedName>
</protein>
<dbReference type="Gene3D" id="2.60.40.1190">
    <property type="match status" value="1"/>
</dbReference>
<keyword evidence="3" id="KW-1185">Reference proteome</keyword>
<evidence type="ECO:0000313" key="2">
    <source>
        <dbReference type="EMBL" id="WIV20576.1"/>
    </source>
</evidence>
<dbReference type="InterPro" id="IPR050583">
    <property type="entry name" value="Mycobacterial_A85_antigen"/>
</dbReference>
<dbReference type="InterPro" id="IPR029058">
    <property type="entry name" value="AB_hydrolase_fold"/>
</dbReference>
<dbReference type="RefSeq" id="WP_285747627.1">
    <property type="nucleotide sequence ID" value="NZ_CP127162.1"/>
</dbReference>
<reference evidence="2 3" key="1">
    <citation type="submission" date="2023-06" db="EMBL/GenBank/DDBJ databases">
        <title>Paenibacillus polygonum sp. nov., an endophytic bacterium, isolated from Polygonum lapathifolium L. in Nanji Wetland National Nature Reserve, South of Poyang Lake, Jiangxi Province, China.</title>
        <authorList>
            <person name="Yu Z."/>
        </authorList>
    </citation>
    <scope>NUCLEOTIDE SEQUENCE [LARGE SCALE GENOMIC DNA]</scope>
    <source>
        <strain evidence="2 3">C31</strain>
    </source>
</reference>
<accession>A0ABY8XAS4</accession>
<dbReference type="EMBL" id="CP127162">
    <property type="protein sequence ID" value="WIV20576.1"/>
    <property type="molecule type" value="Genomic_DNA"/>
</dbReference>
<dbReference type="SUPFAM" id="SSF49344">
    <property type="entry name" value="CBD9-like"/>
    <property type="match status" value="1"/>
</dbReference>
<evidence type="ECO:0000259" key="1">
    <source>
        <dbReference type="Pfam" id="PF06452"/>
    </source>
</evidence>
<feature type="domain" description="Carbohydrate-binding" evidence="1">
    <location>
        <begin position="90"/>
        <end position="261"/>
    </location>
</feature>
<dbReference type="SUPFAM" id="SSF53474">
    <property type="entry name" value="alpha/beta-Hydrolases"/>
    <property type="match status" value="1"/>
</dbReference>
<name>A0ABY8XAS4_9BACL</name>
<gene>
    <name evidence="2" type="ORF">QPK24_07800</name>
</gene>
<dbReference type="Proteomes" id="UP001236415">
    <property type="component" value="Chromosome"/>
</dbReference>
<organism evidence="2 3">
    <name type="scientific">Paenibacillus polygoni</name>
    <dbReference type="NCBI Taxonomy" id="3050112"/>
    <lineage>
        <taxon>Bacteria</taxon>
        <taxon>Bacillati</taxon>
        <taxon>Bacillota</taxon>
        <taxon>Bacilli</taxon>
        <taxon>Bacillales</taxon>
        <taxon>Paenibacillaceae</taxon>
        <taxon>Paenibacillus</taxon>
    </lineage>
</organism>
<evidence type="ECO:0000313" key="3">
    <source>
        <dbReference type="Proteomes" id="UP001236415"/>
    </source>
</evidence>
<dbReference type="CDD" id="cd00005">
    <property type="entry name" value="CBM9_like_1"/>
    <property type="match status" value="1"/>
</dbReference>
<dbReference type="InterPro" id="IPR010502">
    <property type="entry name" value="Carb-bd_dom_fam9"/>
</dbReference>